<comment type="caution">
    <text evidence="1">The sequence shown here is derived from an EMBL/GenBank/DDBJ whole genome shotgun (WGS) entry which is preliminary data.</text>
</comment>
<organism evidence="1 2">
    <name type="scientific">Rhynchophorus ferrugineus</name>
    <name type="common">Red palm weevil</name>
    <name type="synonym">Curculio ferrugineus</name>
    <dbReference type="NCBI Taxonomy" id="354439"/>
    <lineage>
        <taxon>Eukaryota</taxon>
        <taxon>Metazoa</taxon>
        <taxon>Ecdysozoa</taxon>
        <taxon>Arthropoda</taxon>
        <taxon>Hexapoda</taxon>
        <taxon>Insecta</taxon>
        <taxon>Pterygota</taxon>
        <taxon>Neoptera</taxon>
        <taxon>Endopterygota</taxon>
        <taxon>Coleoptera</taxon>
        <taxon>Polyphaga</taxon>
        <taxon>Cucujiformia</taxon>
        <taxon>Curculionidae</taxon>
        <taxon>Dryophthorinae</taxon>
        <taxon>Rhynchophorus</taxon>
    </lineage>
</organism>
<dbReference type="Proteomes" id="UP000625711">
    <property type="component" value="Unassembled WGS sequence"/>
</dbReference>
<gene>
    <name evidence="1" type="ORF">GWI33_018587</name>
</gene>
<dbReference type="AlphaFoldDB" id="A0A834M646"/>
<sequence>MSQYYQTDAIVPGNPDAKTDNPAVLFRCFPYRRRSGPDNTGNKHENIYEQNSQRHIPGETSNIVKFPPPRVRLHQLCAPFTIK</sequence>
<reference evidence="1" key="1">
    <citation type="submission" date="2020-08" db="EMBL/GenBank/DDBJ databases">
        <title>Genome sequencing and assembly of the red palm weevil Rhynchophorus ferrugineus.</title>
        <authorList>
            <person name="Dias G.B."/>
            <person name="Bergman C.M."/>
            <person name="Manee M."/>
        </authorList>
    </citation>
    <scope>NUCLEOTIDE SEQUENCE</scope>
    <source>
        <strain evidence="1">AA-2017</strain>
        <tissue evidence="1">Whole larva</tissue>
    </source>
</reference>
<keyword evidence="2" id="KW-1185">Reference proteome</keyword>
<evidence type="ECO:0000313" key="2">
    <source>
        <dbReference type="Proteomes" id="UP000625711"/>
    </source>
</evidence>
<name>A0A834M646_RHYFE</name>
<protein>
    <submittedName>
        <fullName evidence="1">Uncharacterized protein</fullName>
    </submittedName>
</protein>
<accession>A0A834M646</accession>
<evidence type="ECO:0000313" key="1">
    <source>
        <dbReference type="EMBL" id="KAF7268260.1"/>
    </source>
</evidence>
<proteinExistence type="predicted"/>
<dbReference type="EMBL" id="JAACXV010014335">
    <property type="protein sequence ID" value="KAF7268260.1"/>
    <property type="molecule type" value="Genomic_DNA"/>
</dbReference>